<dbReference type="Proteomes" id="UP000190797">
    <property type="component" value="Chromosome"/>
</dbReference>
<evidence type="ECO:0000313" key="2">
    <source>
        <dbReference type="EMBL" id="AQZ61077.1"/>
    </source>
</evidence>
<feature type="compositionally biased region" description="Gly residues" evidence="1">
    <location>
        <begin position="376"/>
        <end position="388"/>
    </location>
</feature>
<dbReference type="AlphaFoldDB" id="A0A1U9ZSZ5"/>
<feature type="compositionally biased region" description="Gly residues" evidence="1">
    <location>
        <begin position="413"/>
        <end position="425"/>
    </location>
</feature>
<feature type="compositionally biased region" description="Low complexity" evidence="1">
    <location>
        <begin position="937"/>
        <end position="948"/>
    </location>
</feature>
<dbReference type="RefSeq" id="WP_080037149.1">
    <property type="nucleotide sequence ID" value="NZ_CP017717.1"/>
</dbReference>
<dbReference type="STRING" id="1909395.BKM31_05880"/>
<organism evidence="2 3">
    <name type="scientific">[Actinomadura] parvosata subsp. kistnae</name>
    <dbReference type="NCBI Taxonomy" id="1909395"/>
    <lineage>
        <taxon>Bacteria</taxon>
        <taxon>Bacillati</taxon>
        <taxon>Actinomycetota</taxon>
        <taxon>Actinomycetes</taxon>
        <taxon>Streptosporangiales</taxon>
        <taxon>Streptosporangiaceae</taxon>
        <taxon>Nonomuraea</taxon>
    </lineage>
</organism>
<reference evidence="3" key="1">
    <citation type="journal article" date="2017" name="Med. Chem. Commun.">
        <title>Nonomuraea sp. ATCC 55076 harbours the largest actinomycete chromosome to date and the kistamicin biosynthetic gene cluster.</title>
        <authorList>
            <person name="Nazari B."/>
            <person name="Forneris C.C."/>
            <person name="Gibson M.I."/>
            <person name="Moon K."/>
            <person name="Schramma K.R."/>
            <person name="Seyedsayamdost M.R."/>
        </authorList>
    </citation>
    <scope>NUCLEOTIDE SEQUENCE [LARGE SCALE GENOMIC DNA]</scope>
    <source>
        <strain evidence="3">ATCC 55076</strain>
    </source>
</reference>
<dbReference type="KEGG" id="noa:BKM31_05880"/>
<gene>
    <name evidence="2" type="ORF">BKM31_05880</name>
</gene>
<feature type="compositionally biased region" description="Basic and acidic residues" evidence="1">
    <location>
        <begin position="389"/>
        <end position="412"/>
    </location>
</feature>
<dbReference type="OrthoDB" id="8428173at2"/>
<proteinExistence type="predicted"/>
<evidence type="ECO:0000256" key="1">
    <source>
        <dbReference type="SAM" id="MobiDB-lite"/>
    </source>
</evidence>
<feature type="compositionally biased region" description="Low complexity" evidence="1">
    <location>
        <begin position="900"/>
        <end position="916"/>
    </location>
</feature>
<name>A0A1U9ZSZ5_9ACTN</name>
<feature type="region of interest" description="Disordered" evidence="1">
    <location>
        <begin position="900"/>
        <end position="1069"/>
    </location>
</feature>
<feature type="compositionally biased region" description="Low complexity" evidence="1">
    <location>
        <begin position="982"/>
        <end position="1003"/>
    </location>
</feature>
<sequence length="1069" mass="112312">MDTEHDWTLLPAVVVRSAGFPWELVLSLVHPRAAETAAAVVRLERQALDLLTEAPGRDPDARPPGAPNGRAGRERVGGGRLPRGLRGRLRGLRPLPDGTPGPEDWLTAWNDVTARLEEARLTLSGLVAGDAARARAAVAEIVADERFLDALVSDAPGLYRDLRRGAKGGRTRRELAEQVQRLSASCETAGCYGPVNYGAVTAGHPGGYTWEGAAACARRVAYPAARVSEALQQRVLAEPGLVAGLVPRRKTWTGEVLDGAAFVGHCDGGRTLAEIAAGTGAGVERASAALAVAVRRGLLTHDLCPPATICDPLGWLRERLIARGVRVAAGDPPAEEGGGRPAPGHGRGAFSGRCECGCAEATGRGRAGREESTGRGRAGSAGSAGRGRGGGEESAGRERAGDQEGDGPRRAGGEGGGPGREGGGAWEPRVRRLLASGVPKRAFVARGGVPAQRVRATIGARSVQDAHLPLGRRVGEISELLAQYPAASPDVKLAVQRRIEALAGGGRQDDRAVVHEAAAGTLRVTVGDALAADLRGRVPKVLDLLAEEAELTRQRTNRLLAGRLGPGTYELAEVLRSTGDLEIEHGDRLAARIAALVREAPAGAAELNLAGLLDDPAPPAAPVLCSADVMVATPALEAYEPGSTPLVLSRLHDAVLLTPWALQFHEEGAACLAERDAAIRRALSGFTVLNVISRRTNGVPPLELPGPVLELGGAAADPRRRRIGLDELYVHSDGRRAVLHAKGMEEPLLLHNGDHDTALHTAFALPRIRVPRLAELSRVPRLTWDNVVISRRRWRLGRASFEALAQAGDDRELLVAMARLREVHELPEAFYAATPRERRSFYVDTRSPALLEGLARLAASADRVTLTEVLPGPEACWLREGERRYAAELRCVYLRPAGRATAPAERAERASATSEEGGARQAGAVTRSGRAPQPARSAVPQPAGAAPQPGDPAPQPSAAVQQSDRAAPQPGNAVQQPGIAMQQPSAAAPQPSAAVQQPGAAGPEPVVPLRRSHGSAGPVQQLQPHGPAHGAGPHPQWFVRQVAGPIRQAHGPAHRAQHSHPYPWPGEGG</sequence>
<protein>
    <submittedName>
        <fullName evidence="2">Uncharacterized protein</fullName>
    </submittedName>
</protein>
<accession>A0A1U9ZSZ5</accession>
<keyword evidence="3" id="KW-1185">Reference proteome</keyword>
<feature type="compositionally biased region" description="Low complexity" evidence="1">
    <location>
        <begin position="1024"/>
        <end position="1035"/>
    </location>
</feature>
<feature type="region of interest" description="Disordered" evidence="1">
    <location>
        <begin position="52"/>
        <end position="80"/>
    </location>
</feature>
<feature type="region of interest" description="Disordered" evidence="1">
    <location>
        <begin position="362"/>
        <end position="426"/>
    </location>
</feature>
<dbReference type="EMBL" id="CP017717">
    <property type="protein sequence ID" value="AQZ61077.1"/>
    <property type="molecule type" value="Genomic_DNA"/>
</dbReference>
<evidence type="ECO:0000313" key="3">
    <source>
        <dbReference type="Proteomes" id="UP000190797"/>
    </source>
</evidence>